<dbReference type="InterPro" id="IPR004360">
    <property type="entry name" value="Glyas_Fos-R_dOase_dom"/>
</dbReference>
<sequence length="117" mass="13019">MKFNGKINYIELPCRDMAATKAFFSKVFGWGFVDYGPEYMAITDAGIDGGYYQSEHVALTQHGSALVVLYSSELEQTLTDVKAAGGQILQEIFSFPGGRRFHFTDPSGNEYAVWSEQ</sequence>
<dbReference type="InterPro" id="IPR029068">
    <property type="entry name" value="Glyas_Bleomycin-R_OHBP_Dase"/>
</dbReference>
<accession>A0ABT9GMP8</accession>
<evidence type="ECO:0000259" key="1">
    <source>
        <dbReference type="PROSITE" id="PS51819"/>
    </source>
</evidence>
<evidence type="ECO:0000313" key="3">
    <source>
        <dbReference type="Proteomes" id="UP001236258"/>
    </source>
</evidence>
<dbReference type="EMBL" id="JAUZVY010000001">
    <property type="protein sequence ID" value="MDP4528224.1"/>
    <property type="molecule type" value="Genomic_DNA"/>
</dbReference>
<proteinExistence type="predicted"/>
<dbReference type="CDD" id="cd07247">
    <property type="entry name" value="SgaA_N_like"/>
    <property type="match status" value="1"/>
</dbReference>
<dbReference type="SUPFAM" id="SSF54593">
    <property type="entry name" value="Glyoxalase/Bleomycin resistance protein/Dihydroxybiphenyl dioxygenase"/>
    <property type="match status" value="1"/>
</dbReference>
<dbReference type="InterPro" id="IPR037523">
    <property type="entry name" value="VOC_core"/>
</dbReference>
<dbReference type="RefSeq" id="WP_305944369.1">
    <property type="nucleotide sequence ID" value="NZ_JAUZVY010000001.1"/>
</dbReference>
<dbReference type="PANTHER" id="PTHR33993">
    <property type="entry name" value="GLYOXALASE-RELATED"/>
    <property type="match status" value="1"/>
</dbReference>
<evidence type="ECO:0000313" key="2">
    <source>
        <dbReference type="EMBL" id="MDP4528224.1"/>
    </source>
</evidence>
<protein>
    <submittedName>
        <fullName evidence="2">VOC family protein</fullName>
    </submittedName>
</protein>
<comment type="caution">
    <text evidence="2">The sequence shown here is derived from an EMBL/GenBank/DDBJ whole genome shotgun (WGS) entry which is preliminary data.</text>
</comment>
<dbReference type="PROSITE" id="PS51819">
    <property type="entry name" value="VOC"/>
    <property type="match status" value="1"/>
</dbReference>
<dbReference type="Proteomes" id="UP001236258">
    <property type="component" value="Unassembled WGS sequence"/>
</dbReference>
<gene>
    <name evidence="2" type="ORF">Q3O59_04170</name>
</gene>
<name>A0ABT9GMP8_9GAMM</name>
<dbReference type="Pfam" id="PF00903">
    <property type="entry name" value="Glyoxalase"/>
    <property type="match status" value="1"/>
</dbReference>
<keyword evidence="3" id="KW-1185">Reference proteome</keyword>
<feature type="domain" description="VOC" evidence="1">
    <location>
        <begin position="6"/>
        <end position="116"/>
    </location>
</feature>
<organism evidence="2 3">
    <name type="scientific">Alkalimonas delamerensis</name>
    <dbReference type="NCBI Taxonomy" id="265981"/>
    <lineage>
        <taxon>Bacteria</taxon>
        <taxon>Pseudomonadati</taxon>
        <taxon>Pseudomonadota</taxon>
        <taxon>Gammaproteobacteria</taxon>
        <taxon>Alkalimonas</taxon>
    </lineage>
</organism>
<dbReference type="InterPro" id="IPR052164">
    <property type="entry name" value="Anthracycline_SecMetBiosynth"/>
</dbReference>
<reference evidence="2 3" key="1">
    <citation type="submission" date="2023-08" db="EMBL/GenBank/DDBJ databases">
        <authorList>
            <person name="Joshi A."/>
            <person name="Thite S."/>
        </authorList>
    </citation>
    <scope>NUCLEOTIDE SEQUENCE [LARGE SCALE GENOMIC DNA]</scope>
    <source>
        <strain evidence="2 3">1E1</strain>
    </source>
</reference>
<dbReference type="Gene3D" id="3.10.180.10">
    <property type="entry name" value="2,3-Dihydroxybiphenyl 1,2-Dioxygenase, domain 1"/>
    <property type="match status" value="1"/>
</dbReference>
<dbReference type="PANTHER" id="PTHR33993:SF1">
    <property type="entry name" value="GLYOXALASE FAMILY PROTEIN"/>
    <property type="match status" value="1"/>
</dbReference>